<evidence type="ECO:0000313" key="2">
    <source>
        <dbReference type="Proteomes" id="UP000324222"/>
    </source>
</evidence>
<organism evidence="1 2">
    <name type="scientific">Portunus trituberculatus</name>
    <name type="common">Swimming crab</name>
    <name type="synonym">Neptunus trituberculatus</name>
    <dbReference type="NCBI Taxonomy" id="210409"/>
    <lineage>
        <taxon>Eukaryota</taxon>
        <taxon>Metazoa</taxon>
        <taxon>Ecdysozoa</taxon>
        <taxon>Arthropoda</taxon>
        <taxon>Crustacea</taxon>
        <taxon>Multicrustacea</taxon>
        <taxon>Malacostraca</taxon>
        <taxon>Eumalacostraca</taxon>
        <taxon>Eucarida</taxon>
        <taxon>Decapoda</taxon>
        <taxon>Pleocyemata</taxon>
        <taxon>Brachyura</taxon>
        <taxon>Eubrachyura</taxon>
        <taxon>Portunoidea</taxon>
        <taxon>Portunidae</taxon>
        <taxon>Portuninae</taxon>
        <taxon>Portunus</taxon>
    </lineage>
</organism>
<evidence type="ECO:0000313" key="1">
    <source>
        <dbReference type="EMBL" id="MPC18671.1"/>
    </source>
</evidence>
<dbReference type="EMBL" id="VSRR010000701">
    <property type="protein sequence ID" value="MPC18671.1"/>
    <property type="molecule type" value="Genomic_DNA"/>
</dbReference>
<comment type="caution">
    <text evidence="1">The sequence shown here is derived from an EMBL/GenBank/DDBJ whole genome shotgun (WGS) entry which is preliminary data.</text>
</comment>
<name>A0A5B7DBI1_PORTR</name>
<reference evidence="1 2" key="1">
    <citation type="submission" date="2019-05" db="EMBL/GenBank/DDBJ databases">
        <title>Another draft genome of Portunus trituberculatus and its Hox gene families provides insights of decapod evolution.</title>
        <authorList>
            <person name="Jeong J.-H."/>
            <person name="Song I."/>
            <person name="Kim S."/>
            <person name="Choi T."/>
            <person name="Kim D."/>
            <person name="Ryu S."/>
            <person name="Kim W."/>
        </authorList>
    </citation>
    <scope>NUCLEOTIDE SEQUENCE [LARGE SCALE GENOMIC DNA]</scope>
    <source>
        <tissue evidence="1">Muscle</tissue>
    </source>
</reference>
<gene>
    <name evidence="1" type="ORF">E2C01_011563</name>
</gene>
<dbReference type="Proteomes" id="UP000324222">
    <property type="component" value="Unassembled WGS sequence"/>
</dbReference>
<proteinExistence type="predicted"/>
<protein>
    <submittedName>
        <fullName evidence="1">Uncharacterized protein</fullName>
    </submittedName>
</protein>
<accession>A0A5B7DBI1</accession>
<dbReference type="AlphaFoldDB" id="A0A5B7DBI1"/>
<sequence length="95" mass="10842">MWKEMQVPNPSHHVVPLLSAMQEIMQCHASQLCVPLQALLRLMPHPCATPYTSLHSLLELSISLGSVISHLTLEVHLLYYHLSQLLDRHFILLIN</sequence>
<keyword evidence="2" id="KW-1185">Reference proteome</keyword>